<dbReference type="GO" id="GO:0016020">
    <property type="term" value="C:membrane"/>
    <property type="evidence" value="ECO:0007669"/>
    <property type="project" value="TreeGrafter"/>
</dbReference>
<dbReference type="Proteomes" id="UP000635477">
    <property type="component" value="Unassembled WGS sequence"/>
</dbReference>
<feature type="chain" id="PRO_5034865718" description="TRP C-terminal domain-containing protein" evidence="3">
    <location>
        <begin position="22"/>
        <end position="759"/>
    </location>
</feature>
<keyword evidence="2" id="KW-1133">Transmembrane helix</keyword>
<feature type="transmembrane region" description="Helical" evidence="2">
    <location>
        <begin position="522"/>
        <end position="547"/>
    </location>
</feature>
<feature type="transmembrane region" description="Helical" evidence="2">
    <location>
        <begin position="386"/>
        <end position="407"/>
    </location>
</feature>
<evidence type="ECO:0000256" key="1">
    <source>
        <dbReference type="SAM" id="MobiDB-lite"/>
    </source>
</evidence>
<sequence length="759" mass="84575">MLSFGTIFFLLLLALVRPGLPAYIQRRDCISASAEALSSHPQFKPDSLAAFLDETHNETRLQLRITGQYPELKSCEQSRSQNVSVGLKLAALGGTGRYHGEILNSTCESWTMPGQDNALHAQAINFLFRIDKPAPLAAFELEVDMRGSDNLPVGCLEGFLTPDIGTTMQGISLWGPAMILALSMIAAGWREWFNLALAVTDEEQDSDSRHPSRSHLTRIADCLSYIQFIFFAGGLSLQYPGFLQPVVSSASWSTLMLQRGIVVRGSHYYGIHDGIHEINGTFGGTTGLEHMKQVMGAPITIYAWANIVTLALVILVCLFIIIQLGLNLRWTRDWFQKAGRWTLESSSQSRHKATFWFVLRVFLSYFLLPLTAWTAYQLDNARWLPIYHIILTAFVVFLLLAACWWGLSSQSPKNMGYLLVDDLNKQVDDQEPSRAQDYYTVATFAFLLIRGGAIGGLQHFETEQLLVLIACEVAQLGLATWAWSISGLFSRTTMVTCARLLVLLFCLGMVRDITSHQVASALGYAVLVFHALFLIGVFLVPSLYELVRLAMAGYKSRETASNQSQREEQPQQRPQAYNLRQLARRPTTITNLSIRGMVDHERANSLSSQGPSFSSPRASSLGLKPVSPETLRTYVRSPRPERSSMNLVERSQHFEPLGRSTPDSESESSVRSDSQSSGRQSDSRLETGEASQAWHMATPSNPNVDYSFREADLYYVRPRRVSFRQKTPVDSEDSGRKNEIAAHGESPDVVPQDIEALAV</sequence>
<feature type="transmembrane region" description="Helical" evidence="2">
    <location>
        <begin position="438"/>
        <end position="459"/>
    </location>
</feature>
<feature type="transmembrane region" description="Helical" evidence="2">
    <location>
        <begin position="492"/>
        <end position="510"/>
    </location>
</feature>
<proteinExistence type="predicted"/>
<feature type="region of interest" description="Disordered" evidence="1">
    <location>
        <begin position="558"/>
        <end position="578"/>
    </location>
</feature>
<feature type="signal peptide" evidence="3">
    <location>
        <begin position="1"/>
        <end position="21"/>
    </location>
</feature>
<feature type="transmembrane region" description="Helical" evidence="2">
    <location>
        <begin position="301"/>
        <end position="322"/>
    </location>
</feature>
<evidence type="ECO:0000313" key="4">
    <source>
        <dbReference type="EMBL" id="KAF4979362.1"/>
    </source>
</evidence>
<feature type="compositionally biased region" description="Basic and acidic residues" evidence="1">
    <location>
        <begin position="727"/>
        <end position="746"/>
    </location>
</feature>
<keyword evidence="3" id="KW-0732">Signal</keyword>
<dbReference type="PANTHER" id="PTHR31145:SF8">
    <property type="entry name" value="INTEGRAL MEMBRANE PROTEIN (AFU_ORTHOLOGUE AFUA_2G17475)"/>
    <property type="match status" value="1"/>
</dbReference>
<feature type="region of interest" description="Disordered" evidence="1">
    <location>
        <begin position="719"/>
        <end position="759"/>
    </location>
</feature>
<evidence type="ECO:0000256" key="2">
    <source>
        <dbReference type="SAM" id="Phobius"/>
    </source>
</evidence>
<feature type="compositionally biased region" description="Low complexity" evidence="1">
    <location>
        <begin position="605"/>
        <end position="623"/>
    </location>
</feature>
<protein>
    <recommendedName>
        <fullName evidence="6">TRP C-terminal domain-containing protein</fullName>
    </recommendedName>
</protein>
<evidence type="ECO:0008006" key="6">
    <source>
        <dbReference type="Google" id="ProtNLM"/>
    </source>
</evidence>
<dbReference type="OrthoDB" id="269822at2759"/>
<comment type="caution">
    <text evidence="4">The sequence shown here is derived from an EMBL/GenBank/DDBJ whole genome shotgun (WGS) entry which is preliminary data.</text>
</comment>
<accession>A0A8H4ULX5</accession>
<feature type="region of interest" description="Disordered" evidence="1">
    <location>
        <begin position="603"/>
        <end position="705"/>
    </location>
</feature>
<reference evidence="4" key="2">
    <citation type="submission" date="2020-05" db="EMBL/GenBank/DDBJ databases">
        <authorList>
            <person name="Kim H.-S."/>
            <person name="Proctor R.H."/>
            <person name="Brown D.W."/>
        </authorList>
    </citation>
    <scope>NUCLEOTIDE SEQUENCE</scope>
    <source>
        <strain evidence="4">NRRL 22465</strain>
    </source>
</reference>
<gene>
    <name evidence="4" type="ORF">FZEAL_4403</name>
</gene>
<keyword evidence="5" id="KW-1185">Reference proteome</keyword>
<dbReference type="EMBL" id="JABEYC010000302">
    <property type="protein sequence ID" value="KAF4979362.1"/>
    <property type="molecule type" value="Genomic_DNA"/>
</dbReference>
<keyword evidence="2" id="KW-0812">Transmembrane</keyword>
<dbReference type="PANTHER" id="PTHR31145">
    <property type="entry name" value="INTEGRAL MEMBRANE PROTEIN (AFU_ORTHOLOGUE AFUA_7G01610)"/>
    <property type="match status" value="1"/>
</dbReference>
<dbReference type="AlphaFoldDB" id="A0A8H4ULX5"/>
<evidence type="ECO:0000256" key="3">
    <source>
        <dbReference type="SAM" id="SignalP"/>
    </source>
</evidence>
<evidence type="ECO:0000313" key="5">
    <source>
        <dbReference type="Proteomes" id="UP000635477"/>
    </source>
</evidence>
<name>A0A8H4ULX5_9HYPO</name>
<feature type="compositionally biased region" description="Low complexity" evidence="1">
    <location>
        <begin position="667"/>
        <end position="680"/>
    </location>
</feature>
<reference evidence="4" key="1">
    <citation type="journal article" date="2020" name="BMC Genomics">
        <title>Correction to: Identification and distribution of gene clusters required for synthesis of sphingolipid metabolism inhibitors in diverse species of the filamentous fungus Fusarium.</title>
        <authorList>
            <person name="Kim H.S."/>
            <person name="Lohmar J.M."/>
            <person name="Busman M."/>
            <person name="Brown D.W."/>
            <person name="Naumann T.A."/>
            <person name="Divon H.H."/>
            <person name="Lysoe E."/>
            <person name="Uhlig S."/>
            <person name="Proctor R.H."/>
        </authorList>
    </citation>
    <scope>NUCLEOTIDE SEQUENCE</scope>
    <source>
        <strain evidence="4">NRRL 22465</strain>
    </source>
</reference>
<keyword evidence="2" id="KW-0472">Membrane</keyword>
<dbReference type="GO" id="GO:0055085">
    <property type="term" value="P:transmembrane transport"/>
    <property type="evidence" value="ECO:0007669"/>
    <property type="project" value="TreeGrafter"/>
</dbReference>
<organism evidence="4 5">
    <name type="scientific">Fusarium zealandicum</name>
    <dbReference type="NCBI Taxonomy" id="1053134"/>
    <lineage>
        <taxon>Eukaryota</taxon>
        <taxon>Fungi</taxon>
        <taxon>Dikarya</taxon>
        <taxon>Ascomycota</taxon>
        <taxon>Pezizomycotina</taxon>
        <taxon>Sordariomycetes</taxon>
        <taxon>Hypocreomycetidae</taxon>
        <taxon>Hypocreales</taxon>
        <taxon>Nectriaceae</taxon>
        <taxon>Fusarium</taxon>
        <taxon>Fusarium staphyleae species complex</taxon>
    </lineage>
</organism>
<feature type="transmembrane region" description="Helical" evidence="2">
    <location>
        <begin position="353"/>
        <end position="374"/>
    </location>
</feature>
<dbReference type="InterPro" id="IPR040241">
    <property type="entry name" value="TRP_Flc/Pkd2-like"/>
</dbReference>